<keyword evidence="2" id="KW-1185">Reference proteome</keyword>
<dbReference type="EMBL" id="CP061800">
    <property type="protein sequence ID" value="QTA89284.1"/>
    <property type="molecule type" value="Genomic_DNA"/>
</dbReference>
<dbReference type="KEGG" id="dmm:dnm_053340"/>
<dbReference type="Proteomes" id="UP000663722">
    <property type="component" value="Chromosome"/>
</dbReference>
<proteinExistence type="predicted"/>
<sequence>MKQRFHTNLSYIQIKLFVSSFQFPVSSFKFPVSNFKT</sequence>
<protein>
    <submittedName>
        <fullName evidence="1">Uncharacterized protein</fullName>
    </submittedName>
</protein>
<evidence type="ECO:0000313" key="2">
    <source>
        <dbReference type="Proteomes" id="UP000663722"/>
    </source>
</evidence>
<evidence type="ECO:0000313" key="1">
    <source>
        <dbReference type="EMBL" id="QTA89284.1"/>
    </source>
</evidence>
<dbReference type="AlphaFoldDB" id="A0A975BP44"/>
<organism evidence="1 2">
    <name type="scientific">Desulfonema magnum</name>
    <dbReference type="NCBI Taxonomy" id="45655"/>
    <lineage>
        <taxon>Bacteria</taxon>
        <taxon>Pseudomonadati</taxon>
        <taxon>Thermodesulfobacteriota</taxon>
        <taxon>Desulfobacteria</taxon>
        <taxon>Desulfobacterales</taxon>
        <taxon>Desulfococcaceae</taxon>
        <taxon>Desulfonema</taxon>
    </lineage>
</organism>
<reference evidence="1" key="1">
    <citation type="journal article" date="2021" name="Microb. Physiol.">
        <title>Proteogenomic Insights into the Physiology of Marine, Sulfate-Reducing, Filamentous Desulfonema limicola and Desulfonema magnum.</title>
        <authorList>
            <person name="Schnaars V."/>
            <person name="Wohlbrand L."/>
            <person name="Scheve S."/>
            <person name="Hinrichs C."/>
            <person name="Reinhardt R."/>
            <person name="Rabus R."/>
        </authorList>
    </citation>
    <scope>NUCLEOTIDE SEQUENCE</scope>
    <source>
        <strain evidence="1">4be13</strain>
    </source>
</reference>
<name>A0A975BP44_9BACT</name>
<gene>
    <name evidence="1" type="ORF">dnm_053340</name>
</gene>
<accession>A0A975BP44</accession>